<evidence type="ECO:0000259" key="1">
    <source>
        <dbReference type="Pfam" id="PF13546"/>
    </source>
</evidence>
<sequence length="190" mass="20788">MNTDWRSDLEVWLAPFLAALGHKAQRAMCPAYIAGLIGPGDIPYNRLHHFVSAGVWDSAPLEVALWRHADHLMSGKRSWLIIDDTSLPKKGEHSVGVAPQYASTLGKKANCQTLVSVILTSHEVPLMLSLRLFLPIRYWKLQHGAGSAGVVGPKMAWRHALQPRGYALQMVQPSVSVVGRPSICPGMKPG</sequence>
<protein>
    <recommendedName>
        <fullName evidence="1">Transposase IS701-like DDE domain-containing protein</fullName>
    </recommendedName>
</protein>
<dbReference type="InterPro" id="IPR039365">
    <property type="entry name" value="IS701-like"/>
</dbReference>
<dbReference type="Proteomes" id="UP000228751">
    <property type="component" value="Unassembled WGS sequence"/>
</dbReference>
<accession>A0A2G4RDT7</accession>
<dbReference type="InterPro" id="IPR038721">
    <property type="entry name" value="IS701-like_DDE_dom"/>
</dbReference>
<dbReference type="Pfam" id="PF13546">
    <property type="entry name" value="DDE_5"/>
    <property type="match status" value="1"/>
</dbReference>
<evidence type="ECO:0000313" key="2">
    <source>
        <dbReference type="EMBL" id="PHY94743.1"/>
    </source>
</evidence>
<evidence type="ECO:0000313" key="3">
    <source>
        <dbReference type="Proteomes" id="UP000228751"/>
    </source>
</evidence>
<dbReference type="AlphaFoldDB" id="A0A2G4RDT7"/>
<dbReference type="EMBL" id="PEBQ01000072">
    <property type="protein sequence ID" value="PHY94743.1"/>
    <property type="molecule type" value="Genomic_DNA"/>
</dbReference>
<dbReference type="PANTHER" id="PTHR33627">
    <property type="entry name" value="TRANSPOSASE"/>
    <property type="match status" value="1"/>
</dbReference>
<organism evidence="2 3">
    <name type="scientific">Acetobacter pomorum</name>
    <dbReference type="NCBI Taxonomy" id="65959"/>
    <lineage>
        <taxon>Bacteria</taxon>
        <taxon>Pseudomonadati</taxon>
        <taxon>Pseudomonadota</taxon>
        <taxon>Alphaproteobacteria</taxon>
        <taxon>Acetobacterales</taxon>
        <taxon>Acetobacteraceae</taxon>
        <taxon>Acetobacter</taxon>
    </lineage>
</organism>
<proteinExistence type="predicted"/>
<dbReference type="OrthoDB" id="583339at2"/>
<feature type="domain" description="Transposase IS701-like DDE" evidence="1">
    <location>
        <begin position="15"/>
        <end position="172"/>
    </location>
</feature>
<dbReference type="PANTHER" id="PTHR33627:SF1">
    <property type="entry name" value="TRANSPOSASE"/>
    <property type="match status" value="1"/>
</dbReference>
<reference evidence="2 3" key="1">
    <citation type="submission" date="2017-10" db="EMBL/GenBank/DDBJ databases">
        <title>Genomic analysis of the genus Acetobacter.</title>
        <authorList>
            <person name="Kim K.H."/>
            <person name="Chun B.H."/>
            <person name="Son A.R."/>
            <person name="Jeon C.O."/>
        </authorList>
    </citation>
    <scope>NUCLEOTIDE SEQUENCE [LARGE SCALE GENOMIC DNA]</scope>
    <source>
        <strain evidence="2 3">LHT 2458</strain>
    </source>
</reference>
<comment type="caution">
    <text evidence="2">The sequence shown here is derived from an EMBL/GenBank/DDBJ whole genome shotgun (WGS) entry which is preliminary data.</text>
</comment>
<gene>
    <name evidence="2" type="ORF">CSR02_04620</name>
</gene>
<name>A0A2G4RDT7_9PROT</name>
<dbReference type="RefSeq" id="WP_099540738.1">
    <property type="nucleotide sequence ID" value="NZ_PEBQ01000072.1"/>
</dbReference>
<keyword evidence="3" id="KW-1185">Reference proteome</keyword>